<proteinExistence type="inferred from homology"/>
<dbReference type="InterPro" id="IPR001360">
    <property type="entry name" value="Glyco_hydro_1"/>
</dbReference>
<dbReference type="PANTHER" id="PTHR10353">
    <property type="entry name" value="GLYCOSYL HYDROLASE"/>
    <property type="match status" value="1"/>
</dbReference>
<dbReference type="PANTHER" id="PTHR10353:SF122">
    <property type="entry name" value="6-PHOSPHO-BETA-GLUCOSIDASE ASCB-RELATED"/>
    <property type="match status" value="1"/>
</dbReference>
<accession>A0A6N3D5U9</accession>
<keyword evidence="2 5" id="KW-0378">Hydrolase</keyword>
<sequence length="480" mass="55291">MNLPNKFPKDFLWGGAVAACQCEGAYDVDGRGLSTSDIHEYNKHLNRACIEKEGGGKLEDIKRKMADTEGYYPKRYGIDFYHTFKSDLALMKELGLKAFRTSISWSRIFPKGDELTPNEKGLKFYDELIDEIIKNDMEPIITMSHYDIPLHLVTEYGGFGNKKMIEFFVRYGEVLLNRFKGKVKYWIVCNQVNLLPTVQFGSLGIYDDQAENMEELMYQAVHNQFVAGAKIVELARKIDPNAQMGTMVADGTLYPASCKPNDVVLAMKKNRMQYYFTDVQLRGEYPIFALRYFNENNIDLKIEEGDLDLLKNNTMDYLAISYYSSSIVDSTKDTMAPFKNSLNPNLEPTPWEWRMDPLGFYNSLSQYWDRYQKPLMIAENGFGALDVVEEDGSIHDPYRIDFLKKHIEQLKECIMDGVDIIAYLSWGPIDIVSSSSAEMSKRYGYIYVDIDDLGKGTRKRSKKDSFYWYKQVIDSNGEIL</sequence>
<comment type="similarity">
    <text evidence="1 4">Belongs to the glycosyl hydrolase 1 family.</text>
</comment>
<protein>
    <submittedName>
        <fullName evidence="5">Aryl-phospho-beta-D-glucosidase BglH</fullName>
        <ecNumber evidence="5">3.2.1.86</ecNumber>
    </submittedName>
</protein>
<dbReference type="AlphaFoldDB" id="A0A6N3D5U9"/>
<dbReference type="GO" id="GO:0008706">
    <property type="term" value="F:6-phospho-beta-glucosidase activity"/>
    <property type="evidence" value="ECO:0007669"/>
    <property type="project" value="UniProtKB-EC"/>
</dbReference>
<name>A0A6N3D5U9_9CLOT</name>
<dbReference type="EMBL" id="CACRTO010000018">
    <property type="protein sequence ID" value="VYU23234.1"/>
    <property type="molecule type" value="Genomic_DNA"/>
</dbReference>
<organism evidence="5">
    <name type="scientific">Clostridium tertium</name>
    <dbReference type="NCBI Taxonomy" id="1559"/>
    <lineage>
        <taxon>Bacteria</taxon>
        <taxon>Bacillati</taxon>
        <taxon>Bacillota</taxon>
        <taxon>Clostridia</taxon>
        <taxon>Eubacteriales</taxon>
        <taxon>Clostridiaceae</taxon>
        <taxon>Clostridium</taxon>
    </lineage>
</organism>
<dbReference type="GO" id="GO:0016052">
    <property type="term" value="P:carbohydrate catabolic process"/>
    <property type="evidence" value="ECO:0007669"/>
    <property type="project" value="TreeGrafter"/>
</dbReference>
<dbReference type="PRINTS" id="PR00131">
    <property type="entry name" value="GLHYDRLASE1"/>
</dbReference>
<evidence type="ECO:0000313" key="5">
    <source>
        <dbReference type="EMBL" id="VYU23234.1"/>
    </source>
</evidence>
<dbReference type="SUPFAM" id="SSF51445">
    <property type="entry name" value="(Trans)glycosidases"/>
    <property type="match status" value="1"/>
</dbReference>
<dbReference type="GO" id="GO:0005829">
    <property type="term" value="C:cytosol"/>
    <property type="evidence" value="ECO:0007669"/>
    <property type="project" value="TreeGrafter"/>
</dbReference>
<gene>
    <name evidence="5" type="primary">bglH_5</name>
    <name evidence="5" type="ORF">CTLFYP3_01824</name>
</gene>
<dbReference type="Gene3D" id="3.20.20.80">
    <property type="entry name" value="Glycosidases"/>
    <property type="match status" value="1"/>
</dbReference>
<evidence type="ECO:0000256" key="1">
    <source>
        <dbReference type="ARBA" id="ARBA00010838"/>
    </source>
</evidence>
<dbReference type="RefSeq" id="WP_156626288.1">
    <property type="nucleotide sequence ID" value="NZ_CACRTO010000018.1"/>
</dbReference>
<keyword evidence="3 5" id="KW-0326">Glycosidase</keyword>
<dbReference type="InterPro" id="IPR017853">
    <property type="entry name" value="GH"/>
</dbReference>
<evidence type="ECO:0000256" key="3">
    <source>
        <dbReference type="ARBA" id="ARBA00023295"/>
    </source>
</evidence>
<dbReference type="FunFam" id="3.20.20.80:FF:000004">
    <property type="entry name" value="Beta-glucosidase 6-phospho-beta-glucosidase"/>
    <property type="match status" value="1"/>
</dbReference>
<evidence type="ECO:0000256" key="2">
    <source>
        <dbReference type="ARBA" id="ARBA00022801"/>
    </source>
</evidence>
<reference evidence="5" key="1">
    <citation type="submission" date="2019-11" db="EMBL/GenBank/DDBJ databases">
        <authorList>
            <person name="Feng L."/>
        </authorList>
    </citation>
    <scope>NUCLEOTIDE SEQUENCE</scope>
    <source>
        <strain evidence="5">CTertiumLFYP3</strain>
    </source>
</reference>
<evidence type="ECO:0000256" key="4">
    <source>
        <dbReference type="RuleBase" id="RU003690"/>
    </source>
</evidence>
<dbReference type="EC" id="3.2.1.86" evidence="5"/>
<dbReference type="Pfam" id="PF00232">
    <property type="entry name" value="Glyco_hydro_1"/>
    <property type="match status" value="1"/>
</dbReference>